<organism evidence="7 8">
    <name type="scientific">Massilia suwonensis</name>
    <dbReference type="NCBI Taxonomy" id="648895"/>
    <lineage>
        <taxon>Bacteria</taxon>
        <taxon>Pseudomonadati</taxon>
        <taxon>Pseudomonadota</taxon>
        <taxon>Betaproteobacteria</taxon>
        <taxon>Burkholderiales</taxon>
        <taxon>Oxalobacteraceae</taxon>
        <taxon>Telluria group</taxon>
        <taxon>Massilia</taxon>
    </lineage>
</organism>
<evidence type="ECO:0000313" key="7">
    <source>
        <dbReference type="EMBL" id="MFC5478126.1"/>
    </source>
</evidence>
<keyword evidence="2" id="KW-0488">Methylation</keyword>
<evidence type="ECO:0000256" key="6">
    <source>
        <dbReference type="SAM" id="Phobius"/>
    </source>
</evidence>
<sequence>MNKSIKAAQGGFTLIELIVVIVILGILAATALPKFASLSGEARLASLNAAKGALSATSAMTHGKYLVTPGGAANITVEGTNVAMDTTSGYPAVTDDAQALALATAAGLSTNDYAIVTATSSHANKPTLGASQFALVPASLATTTKAATCYVLYTGATLANRAPTITLGNGTAPTVANCE</sequence>
<keyword evidence="4 6" id="KW-1133">Transmembrane helix</keyword>
<keyword evidence="8" id="KW-1185">Reference proteome</keyword>
<keyword evidence="5 6" id="KW-0472">Membrane</keyword>
<protein>
    <submittedName>
        <fullName evidence="7">Type II secretion system protein</fullName>
    </submittedName>
</protein>
<dbReference type="PANTHER" id="PTHR30093:SF44">
    <property type="entry name" value="TYPE II SECRETION SYSTEM CORE PROTEIN G"/>
    <property type="match status" value="1"/>
</dbReference>
<name>A0ABW0MMT3_9BURK</name>
<evidence type="ECO:0000256" key="5">
    <source>
        <dbReference type="ARBA" id="ARBA00023136"/>
    </source>
</evidence>
<dbReference type="NCBIfam" id="TIGR02532">
    <property type="entry name" value="IV_pilin_GFxxxE"/>
    <property type="match status" value="1"/>
</dbReference>
<dbReference type="SUPFAM" id="SSF54523">
    <property type="entry name" value="Pili subunits"/>
    <property type="match status" value="1"/>
</dbReference>
<keyword evidence="3 6" id="KW-0812">Transmembrane</keyword>
<dbReference type="PROSITE" id="PS00409">
    <property type="entry name" value="PROKAR_NTER_METHYL"/>
    <property type="match status" value="1"/>
</dbReference>
<evidence type="ECO:0000313" key="8">
    <source>
        <dbReference type="Proteomes" id="UP001596101"/>
    </source>
</evidence>
<dbReference type="InterPro" id="IPR045584">
    <property type="entry name" value="Pilin-like"/>
</dbReference>
<dbReference type="PANTHER" id="PTHR30093">
    <property type="entry name" value="GENERAL SECRETION PATHWAY PROTEIN G"/>
    <property type="match status" value="1"/>
</dbReference>
<dbReference type="EMBL" id="JBHSMR010000013">
    <property type="protein sequence ID" value="MFC5478126.1"/>
    <property type="molecule type" value="Genomic_DNA"/>
</dbReference>
<comment type="caution">
    <text evidence="7">The sequence shown here is derived from an EMBL/GenBank/DDBJ whole genome shotgun (WGS) entry which is preliminary data.</text>
</comment>
<reference evidence="8" key="1">
    <citation type="journal article" date="2019" name="Int. J. Syst. Evol. Microbiol.">
        <title>The Global Catalogue of Microorganisms (GCM) 10K type strain sequencing project: providing services to taxonomists for standard genome sequencing and annotation.</title>
        <authorList>
            <consortium name="The Broad Institute Genomics Platform"/>
            <consortium name="The Broad Institute Genome Sequencing Center for Infectious Disease"/>
            <person name="Wu L."/>
            <person name="Ma J."/>
        </authorList>
    </citation>
    <scope>NUCLEOTIDE SEQUENCE [LARGE SCALE GENOMIC DNA]</scope>
    <source>
        <strain evidence="8">CCUG 43111</strain>
    </source>
</reference>
<comment type="subcellular location">
    <subcellularLocation>
        <location evidence="1">Membrane</location>
        <topology evidence="1">Single-pass membrane protein</topology>
    </subcellularLocation>
</comment>
<evidence type="ECO:0000256" key="2">
    <source>
        <dbReference type="ARBA" id="ARBA00022481"/>
    </source>
</evidence>
<dbReference type="Proteomes" id="UP001596101">
    <property type="component" value="Unassembled WGS sequence"/>
</dbReference>
<feature type="transmembrane region" description="Helical" evidence="6">
    <location>
        <begin position="12"/>
        <end position="32"/>
    </location>
</feature>
<evidence type="ECO:0000256" key="3">
    <source>
        <dbReference type="ARBA" id="ARBA00022692"/>
    </source>
</evidence>
<accession>A0ABW0MMT3</accession>
<dbReference type="RefSeq" id="WP_379753255.1">
    <property type="nucleotide sequence ID" value="NZ_JBHSMR010000013.1"/>
</dbReference>
<dbReference type="Gene3D" id="3.30.700.10">
    <property type="entry name" value="Glycoprotein, Type 4 Pilin"/>
    <property type="match status" value="1"/>
</dbReference>
<proteinExistence type="predicted"/>
<evidence type="ECO:0000256" key="1">
    <source>
        <dbReference type="ARBA" id="ARBA00004167"/>
    </source>
</evidence>
<evidence type="ECO:0000256" key="4">
    <source>
        <dbReference type="ARBA" id="ARBA00022989"/>
    </source>
</evidence>
<gene>
    <name evidence="7" type="ORF">ACFPQ5_07995</name>
</gene>
<dbReference type="InterPro" id="IPR012902">
    <property type="entry name" value="N_methyl_site"/>
</dbReference>
<dbReference type="Pfam" id="PF07963">
    <property type="entry name" value="N_methyl"/>
    <property type="match status" value="1"/>
</dbReference>